<name>A0A1F8BXB9_9BACT</name>
<evidence type="ECO:0000259" key="8">
    <source>
        <dbReference type="PROSITE" id="PS50850"/>
    </source>
</evidence>
<dbReference type="GO" id="GO:0005886">
    <property type="term" value="C:plasma membrane"/>
    <property type="evidence" value="ECO:0007669"/>
    <property type="project" value="UniProtKB-SubCell"/>
</dbReference>
<feature type="transmembrane region" description="Helical" evidence="7">
    <location>
        <begin position="352"/>
        <end position="372"/>
    </location>
</feature>
<keyword evidence="4 7" id="KW-0812">Transmembrane</keyword>
<dbReference type="GO" id="GO:0022857">
    <property type="term" value="F:transmembrane transporter activity"/>
    <property type="evidence" value="ECO:0007669"/>
    <property type="project" value="InterPro"/>
</dbReference>
<dbReference type="CDD" id="cd06173">
    <property type="entry name" value="MFS_MefA_like"/>
    <property type="match status" value="1"/>
</dbReference>
<dbReference type="Gene3D" id="1.20.1250.20">
    <property type="entry name" value="MFS general substrate transporter like domains"/>
    <property type="match status" value="1"/>
</dbReference>
<feature type="transmembrane region" description="Helical" evidence="7">
    <location>
        <begin position="315"/>
        <end position="340"/>
    </location>
</feature>
<feature type="transmembrane region" description="Helical" evidence="7">
    <location>
        <begin position="286"/>
        <end position="309"/>
    </location>
</feature>
<dbReference type="InterPro" id="IPR036259">
    <property type="entry name" value="MFS_trans_sf"/>
</dbReference>
<feature type="transmembrane region" description="Helical" evidence="7">
    <location>
        <begin position="134"/>
        <end position="158"/>
    </location>
</feature>
<comment type="caution">
    <text evidence="9">The sequence shown here is derived from an EMBL/GenBank/DDBJ whole genome shotgun (WGS) entry which is preliminary data.</text>
</comment>
<dbReference type="PANTHER" id="PTHR43266">
    <property type="entry name" value="MACROLIDE-EFFLUX PROTEIN"/>
    <property type="match status" value="1"/>
</dbReference>
<dbReference type="Proteomes" id="UP000178429">
    <property type="component" value="Unassembled WGS sequence"/>
</dbReference>
<reference evidence="9 10" key="1">
    <citation type="journal article" date="2016" name="Nat. Commun.">
        <title>Thousands of microbial genomes shed light on interconnected biogeochemical processes in an aquifer system.</title>
        <authorList>
            <person name="Anantharaman K."/>
            <person name="Brown C.T."/>
            <person name="Hug L.A."/>
            <person name="Sharon I."/>
            <person name="Castelle C.J."/>
            <person name="Probst A.J."/>
            <person name="Thomas B.C."/>
            <person name="Singh A."/>
            <person name="Wilkins M.J."/>
            <person name="Karaoz U."/>
            <person name="Brodie E.L."/>
            <person name="Williams K.H."/>
            <person name="Hubbard S.S."/>
            <person name="Banfield J.F."/>
        </authorList>
    </citation>
    <scope>NUCLEOTIDE SEQUENCE [LARGE SCALE GENOMIC DNA]</scope>
</reference>
<dbReference type="InterPro" id="IPR020846">
    <property type="entry name" value="MFS_dom"/>
</dbReference>
<evidence type="ECO:0000256" key="6">
    <source>
        <dbReference type="ARBA" id="ARBA00023136"/>
    </source>
</evidence>
<evidence type="ECO:0000313" key="10">
    <source>
        <dbReference type="Proteomes" id="UP000178429"/>
    </source>
</evidence>
<evidence type="ECO:0000256" key="4">
    <source>
        <dbReference type="ARBA" id="ARBA00022692"/>
    </source>
</evidence>
<feature type="transmembrane region" description="Helical" evidence="7">
    <location>
        <begin position="96"/>
        <end position="113"/>
    </location>
</feature>
<dbReference type="AlphaFoldDB" id="A0A1F8BXB9"/>
<accession>A0A1F8BXB9</accession>
<evidence type="ECO:0000256" key="5">
    <source>
        <dbReference type="ARBA" id="ARBA00022989"/>
    </source>
</evidence>
<feature type="transmembrane region" description="Helical" evidence="7">
    <location>
        <begin position="39"/>
        <end position="60"/>
    </location>
</feature>
<keyword evidence="6 7" id="KW-0472">Membrane</keyword>
<keyword evidence="2" id="KW-0813">Transport</keyword>
<dbReference type="SUPFAM" id="SSF103473">
    <property type="entry name" value="MFS general substrate transporter"/>
    <property type="match status" value="1"/>
</dbReference>
<gene>
    <name evidence="9" type="ORF">A2975_05455</name>
</gene>
<feature type="transmembrane region" description="Helical" evidence="7">
    <location>
        <begin position="253"/>
        <end position="274"/>
    </location>
</feature>
<feature type="transmembrane region" description="Helical" evidence="7">
    <location>
        <begin position="72"/>
        <end position="90"/>
    </location>
</feature>
<dbReference type="STRING" id="1802525.A2975_05455"/>
<comment type="subcellular location">
    <subcellularLocation>
        <location evidence="1">Cell membrane</location>
        <topology evidence="1">Multi-pass membrane protein</topology>
    </subcellularLocation>
</comment>
<dbReference type="InterPro" id="IPR011701">
    <property type="entry name" value="MFS"/>
</dbReference>
<feature type="transmembrane region" description="Helical" evidence="7">
    <location>
        <begin position="378"/>
        <end position="399"/>
    </location>
</feature>
<sequence length="413" mass="45430">MIKTKRFLHLWFSQALSQLTIQIMNFLIIVRIFEATGSTIATSIIWIAYALPAIVLGPFAAALVDLVDRRRVLMLTNLLQAVAVFLYALSDPKYLFLSYGVVLVYALFNQFYVPAEAASLRRVVPKEKLPQANGIFFVTQNVSVVAGFGLAGILNSFIGYKNSFLAAAVMLFFAFISVSLLPRMRVKNNLGKRFEAKLANFFVKIKEGYSFIRGHKDVLFPFLLLIALHVALIIVTTNLPAMAQDLLRISPSYAGFLIAVPAGIGAALGTLTITKVMKKEVRKKSIIEIGLVVMGTAIWATAILLPQLTTPLTRIVASVVLFMAAGASFVAVVVPAQTYIQEKTPDALMGRVFGNFWFLATIATIFPVMFSATISDVLGVRTLLFLLGFLAFLALTISLKEGQKIIENQEYQK</sequence>
<dbReference type="PROSITE" id="PS50850">
    <property type="entry name" value="MFS"/>
    <property type="match status" value="1"/>
</dbReference>
<evidence type="ECO:0000313" key="9">
    <source>
        <dbReference type="EMBL" id="OGM68717.1"/>
    </source>
</evidence>
<feature type="transmembrane region" description="Helical" evidence="7">
    <location>
        <begin position="218"/>
        <end position="241"/>
    </location>
</feature>
<evidence type="ECO:0000256" key="3">
    <source>
        <dbReference type="ARBA" id="ARBA00022475"/>
    </source>
</evidence>
<evidence type="ECO:0000256" key="2">
    <source>
        <dbReference type="ARBA" id="ARBA00022448"/>
    </source>
</evidence>
<feature type="transmembrane region" description="Helical" evidence="7">
    <location>
        <begin position="164"/>
        <end position="182"/>
    </location>
</feature>
<feature type="domain" description="Major facilitator superfamily (MFS) profile" evidence="8">
    <location>
        <begin position="6"/>
        <end position="406"/>
    </location>
</feature>
<evidence type="ECO:0000256" key="7">
    <source>
        <dbReference type="SAM" id="Phobius"/>
    </source>
</evidence>
<proteinExistence type="predicted"/>
<dbReference type="EMBL" id="MGHL01000019">
    <property type="protein sequence ID" value="OGM68717.1"/>
    <property type="molecule type" value="Genomic_DNA"/>
</dbReference>
<keyword evidence="3" id="KW-1003">Cell membrane</keyword>
<protein>
    <recommendedName>
        <fullName evidence="8">Major facilitator superfamily (MFS) profile domain-containing protein</fullName>
    </recommendedName>
</protein>
<feature type="transmembrane region" description="Helical" evidence="7">
    <location>
        <begin position="7"/>
        <end position="33"/>
    </location>
</feature>
<organism evidence="9 10">
    <name type="scientific">Candidatus Woesebacteria bacterium RIFCSPLOWO2_01_FULL_44_14</name>
    <dbReference type="NCBI Taxonomy" id="1802525"/>
    <lineage>
        <taxon>Bacteria</taxon>
        <taxon>Candidatus Woeseibacteriota</taxon>
    </lineage>
</organism>
<dbReference type="Pfam" id="PF07690">
    <property type="entry name" value="MFS_1"/>
    <property type="match status" value="1"/>
</dbReference>
<dbReference type="PANTHER" id="PTHR43266:SF2">
    <property type="entry name" value="MAJOR FACILITATOR SUPERFAMILY (MFS) PROFILE DOMAIN-CONTAINING PROTEIN"/>
    <property type="match status" value="1"/>
</dbReference>
<keyword evidence="5 7" id="KW-1133">Transmembrane helix</keyword>
<evidence type="ECO:0000256" key="1">
    <source>
        <dbReference type="ARBA" id="ARBA00004651"/>
    </source>
</evidence>